<dbReference type="EMBL" id="RWJN01000013">
    <property type="protein sequence ID" value="TCD70855.1"/>
    <property type="molecule type" value="Genomic_DNA"/>
</dbReference>
<gene>
    <name evidence="3" type="ORF">EIP91_001163</name>
</gene>
<protein>
    <recommendedName>
        <fullName evidence="2">DUF6535 domain-containing protein</fullName>
    </recommendedName>
</protein>
<evidence type="ECO:0000313" key="3">
    <source>
        <dbReference type="EMBL" id="TCD70855.1"/>
    </source>
</evidence>
<keyword evidence="1" id="KW-0812">Transmembrane</keyword>
<accession>A0A4R0RVS8</accession>
<keyword evidence="4" id="KW-1185">Reference proteome</keyword>
<feature type="transmembrane region" description="Helical" evidence="1">
    <location>
        <begin position="131"/>
        <end position="154"/>
    </location>
</feature>
<dbReference type="AlphaFoldDB" id="A0A4R0RVS8"/>
<evidence type="ECO:0000256" key="1">
    <source>
        <dbReference type="SAM" id="Phobius"/>
    </source>
</evidence>
<keyword evidence="1" id="KW-1133">Transmembrane helix</keyword>
<feature type="transmembrane region" description="Helical" evidence="1">
    <location>
        <begin position="65"/>
        <end position="84"/>
    </location>
</feature>
<dbReference type="OrthoDB" id="3221808at2759"/>
<evidence type="ECO:0000313" key="4">
    <source>
        <dbReference type="Proteomes" id="UP000292702"/>
    </source>
</evidence>
<reference evidence="3 4" key="1">
    <citation type="submission" date="2018-11" db="EMBL/GenBank/DDBJ databases">
        <title>Genome assembly of Steccherinum ochraceum LE-BIN_3174, the white-rot fungus of the Steccherinaceae family (The Residual Polyporoid clade, Polyporales, Basidiomycota).</title>
        <authorList>
            <person name="Fedorova T.V."/>
            <person name="Glazunova O.A."/>
            <person name="Landesman E.O."/>
            <person name="Moiseenko K.V."/>
            <person name="Psurtseva N.V."/>
            <person name="Savinova O.S."/>
            <person name="Shakhova N.V."/>
            <person name="Tyazhelova T.V."/>
            <person name="Vasina D.V."/>
        </authorList>
    </citation>
    <scope>NUCLEOTIDE SEQUENCE [LARGE SCALE GENOMIC DNA]</scope>
    <source>
        <strain evidence="3 4">LE-BIN_3174</strain>
    </source>
</reference>
<dbReference type="STRING" id="92696.A0A4R0RVS8"/>
<keyword evidence="1" id="KW-0472">Membrane</keyword>
<proteinExistence type="predicted"/>
<dbReference type="Proteomes" id="UP000292702">
    <property type="component" value="Unassembled WGS sequence"/>
</dbReference>
<sequence length="784" mass="86753">MTSKEDDVEKSGEFDETIVADKPFPIGPIYGSQVPSDRIWTMYNDKAEKFDAMLISRLKGSMESVVIFAALFSAVVTAFVIESYKVLRVDSGDLTILYLAQISQQLANLQNTSLALPPPNLSLQQVSKTDIAVNILWILSLILSLSCALSATLIQTWTNRYMRKISRSPEVVQRARDRARYFDGIQKSQMENLVDGIPALLHIALFLFLTGLVIFLFPINHDVAYASMAASIGFAIIYLILAVLHLLVPHWPYYTPLSLAICFIFMAIGAPFLTAFFALTSSLVIAACAAALPLAGLGYLTVQALHRGLGIDINISFIWSFLKDTPIPAIRRGALRSHETLRRVQPDSREIRHDIKVLKFLMQQCNSLSELEALLEGIEPFIDRDKNHHRSAKFVLEVGGRQDVGASMTKLGNFIGLLLHSCGDAMSDGKSLGERQVRAIACTRAMVSIFTHTSSTERVADTLPLSQVLSWMPFQNVIRPGVIPIRWRQWITRTTIRGLVELRTSKDPALAFYAHCLTAVLFHRCLVDISYRMKKGEVSLCGPHDWDTSSFLRASRGLVRKHQLFELGTAAALAPDRDTTSIHALRTFDVPPGQWAWNVRPVVVKYISEAETSLEPLADLHDVKLRNETTLLALSGLLKHVSSSPLARSPAHTDMLRRTVDALVQGGSGAETSSEIQHTFCKILLDVFSSTAEAERVSQADTSGTARTVSRSQTMHLVQDILDLITPVMNSLDSATCSTEISLLKQHMRLTGDHSNPPSTSLLSHGDILSAVEEENEELLTKET</sequence>
<comment type="caution">
    <text evidence="3">The sequence shown here is derived from an EMBL/GenBank/DDBJ whole genome shotgun (WGS) entry which is preliminary data.</text>
</comment>
<organism evidence="3 4">
    <name type="scientific">Steccherinum ochraceum</name>
    <dbReference type="NCBI Taxonomy" id="92696"/>
    <lineage>
        <taxon>Eukaryota</taxon>
        <taxon>Fungi</taxon>
        <taxon>Dikarya</taxon>
        <taxon>Basidiomycota</taxon>
        <taxon>Agaricomycotina</taxon>
        <taxon>Agaricomycetes</taxon>
        <taxon>Polyporales</taxon>
        <taxon>Steccherinaceae</taxon>
        <taxon>Steccherinum</taxon>
    </lineage>
</organism>
<feature type="domain" description="DUF6535" evidence="2">
    <location>
        <begin position="40"/>
        <end position="217"/>
    </location>
</feature>
<evidence type="ECO:0000259" key="2">
    <source>
        <dbReference type="Pfam" id="PF20153"/>
    </source>
</evidence>
<name>A0A4R0RVS8_9APHY</name>
<feature type="transmembrane region" description="Helical" evidence="1">
    <location>
        <begin position="197"/>
        <end position="217"/>
    </location>
</feature>
<dbReference type="Pfam" id="PF20153">
    <property type="entry name" value="DUF6535"/>
    <property type="match status" value="1"/>
</dbReference>
<feature type="transmembrane region" description="Helical" evidence="1">
    <location>
        <begin position="283"/>
        <end position="302"/>
    </location>
</feature>
<feature type="transmembrane region" description="Helical" evidence="1">
    <location>
        <begin position="259"/>
        <end position="277"/>
    </location>
</feature>
<dbReference type="InterPro" id="IPR045338">
    <property type="entry name" value="DUF6535"/>
</dbReference>
<feature type="transmembrane region" description="Helical" evidence="1">
    <location>
        <begin position="223"/>
        <end position="247"/>
    </location>
</feature>